<keyword evidence="1 2" id="KW-0732">Signal</keyword>
<dbReference type="GO" id="GO:0098552">
    <property type="term" value="C:side of membrane"/>
    <property type="evidence" value="ECO:0007669"/>
    <property type="project" value="UniProtKB-KW"/>
</dbReference>
<dbReference type="InterPro" id="IPR018363">
    <property type="entry name" value="CD59_antigen_CS"/>
</dbReference>
<evidence type="ECO:0000256" key="1">
    <source>
        <dbReference type="ARBA" id="ARBA00022729"/>
    </source>
</evidence>
<evidence type="ECO:0000313" key="5">
    <source>
        <dbReference type="Proteomes" id="UP001205998"/>
    </source>
</evidence>
<dbReference type="Pfam" id="PF00021">
    <property type="entry name" value="UPAR_LY6"/>
    <property type="match status" value="1"/>
</dbReference>
<dbReference type="Gene3D" id="2.10.60.10">
    <property type="entry name" value="CD59"/>
    <property type="match status" value="1"/>
</dbReference>
<proteinExistence type="predicted"/>
<sequence length="92" mass="9985">MRSLVLALVLVLLVSSGMALECYQCLPKKAGGACEILSMTCPAKKDACVAAKFTRAPFGHYQKCTTMADCQLLKLNAYMKVNCCQDDLCNTL</sequence>
<dbReference type="EMBL" id="MU551724">
    <property type="protein sequence ID" value="KAI5616498.1"/>
    <property type="molecule type" value="Genomic_DNA"/>
</dbReference>
<dbReference type="AlphaFoldDB" id="A0AAD5FHX8"/>
<accession>A0AAD5FHX8</accession>
<evidence type="ECO:0000256" key="2">
    <source>
        <dbReference type="SAM" id="SignalP"/>
    </source>
</evidence>
<dbReference type="InterPro" id="IPR045860">
    <property type="entry name" value="Snake_toxin-like_sf"/>
</dbReference>
<feature type="chain" id="PRO_5042226630" evidence="2">
    <location>
        <begin position="20"/>
        <end position="92"/>
    </location>
</feature>
<evidence type="ECO:0000259" key="3">
    <source>
        <dbReference type="Pfam" id="PF00021"/>
    </source>
</evidence>
<feature type="signal peptide" evidence="2">
    <location>
        <begin position="1"/>
        <end position="19"/>
    </location>
</feature>
<comment type="caution">
    <text evidence="4">The sequence shown here is derived from an EMBL/GenBank/DDBJ whole genome shotgun (WGS) entry which is preliminary data.</text>
</comment>
<organism evidence="4 5">
    <name type="scientific">Silurus asotus</name>
    <name type="common">Amur catfish</name>
    <name type="synonym">Parasilurus asotus</name>
    <dbReference type="NCBI Taxonomy" id="30991"/>
    <lineage>
        <taxon>Eukaryota</taxon>
        <taxon>Metazoa</taxon>
        <taxon>Chordata</taxon>
        <taxon>Craniata</taxon>
        <taxon>Vertebrata</taxon>
        <taxon>Euteleostomi</taxon>
        <taxon>Actinopterygii</taxon>
        <taxon>Neopterygii</taxon>
        <taxon>Teleostei</taxon>
        <taxon>Ostariophysi</taxon>
        <taxon>Siluriformes</taxon>
        <taxon>Siluridae</taxon>
        <taxon>Silurus</taxon>
    </lineage>
</organism>
<feature type="domain" description="UPAR/Ly6" evidence="3">
    <location>
        <begin position="19"/>
        <end position="90"/>
    </location>
</feature>
<dbReference type="Proteomes" id="UP001205998">
    <property type="component" value="Unassembled WGS sequence"/>
</dbReference>
<dbReference type="InterPro" id="IPR016054">
    <property type="entry name" value="LY6_UPA_recep-like"/>
</dbReference>
<name>A0AAD5FHX8_SILAS</name>
<reference evidence="4" key="1">
    <citation type="submission" date="2018-07" db="EMBL/GenBank/DDBJ databases">
        <title>Comparative genomics of catfishes provides insights into carnivory and benthic adaptation.</title>
        <authorList>
            <person name="Zhang Y."/>
            <person name="Wang D."/>
            <person name="Peng Z."/>
            <person name="Zheng S."/>
            <person name="Shao F."/>
            <person name="Tao W."/>
        </authorList>
    </citation>
    <scope>NUCLEOTIDE SEQUENCE</scope>
    <source>
        <strain evidence="4">Chongqing</strain>
    </source>
</reference>
<dbReference type="PROSITE" id="PS00983">
    <property type="entry name" value="LY6_UPAR"/>
    <property type="match status" value="1"/>
</dbReference>
<gene>
    <name evidence="4" type="ORF">C0J50_23922</name>
</gene>
<protein>
    <submittedName>
        <fullName evidence="4">CD59 glycoprotein-like</fullName>
    </submittedName>
</protein>
<dbReference type="SUPFAM" id="SSF57302">
    <property type="entry name" value="Snake toxin-like"/>
    <property type="match status" value="1"/>
</dbReference>
<keyword evidence="5" id="KW-1185">Reference proteome</keyword>
<evidence type="ECO:0000313" key="4">
    <source>
        <dbReference type="EMBL" id="KAI5616498.1"/>
    </source>
</evidence>